<evidence type="ECO:0000313" key="1">
    <source>
        <dbReference type="EMBL" id="KAK4737652.1"/>
    </source>
</evidence>
<organism evidence="1 2">
    <name type="scientific">Solanum pinnatisectum</name>
    <name type="common">tansyleaf nightshade</name>
    <dbReference type="NCBI Taxonomy" id="50273"/>
    <lineage>
        <taxon>Eukaryota</taxon>
        <taxon>Viridiplantae</taxon>
        <taxon>Streptophyta</taxon>
        <taxon>Embryophyta</taxon>
        <taxon>Tracheophyta</taxon>
        <taxon>Spermatophyta</taxon>
        <taxon>Magnoliopsida</taxon>
        <taxon>eudicotyledons</taxon>
        <taxon>Gunneridae</taxon>
        <taxon>Pentapetalae</taxon>
        <taxon>asterids</taxon>
        <taxon>lamiids</taxon>
        <taxon>Solanales</taxon>
        <taxon>Solanaceae</taxon>
        <taxon>Solanoideae</taxon>
        <taxon>Solaneae</taxon>
        <taxon>Solanum</taxon>
    </lineage>
</organism>
<name>A0AAV9MLP8_9SOLN</name>
<comment type="caution">
    <text evidence="1">The sequence shown here is derived from an EMBL/GenBank/DDBJ whole genome shotgun (WGS) entry which is preliminary data.</text>
</comment>
<protein>
    <recommendedName>
        <fullName evidence="3">C2H2-type domain-containing protein</fullName>
    </recommendedName>
</protein>
<accession>A0AAV9MLP8</accession>
<evidence type="ECO:0000313" key="2">
    <source>
        <dbReference type="Proteomes" id="UP001311915"/>
    </source>
</evidence>
<dbReference type="Proteomes" id="UP001311915">
    <property type="component" value="Unassembled WGS sequence"/>
</dbReference>
<dbReference type="EMBL" id="JAWPEI010000001">
    <property type="protein sequence ID" value="KAK4737652.1"/>
    <property type="molecule type" value="Genomic_DNA"/>
</dbReference>
<gene>
    <name evidence="1" type="ORF">R3W88_001349</name>
</gene>
<evidence type="ECO:0008006" key="3">
    <source>
        <dbReference type="Google" id="ProtNLM"/>
    </source>
</evidence>
<reference evidence="1 2" key="1">
    <citation type="submission" date="2023-10" db="EMBL/GenBank/DDBJ databases">
        <title>Genome-Wide Identification Analysis in wild type Solanum Pinnatisectum Reveals Some Genes Defensing Phytophthora Infestans.</title>
        <authorList>
            <person name="Sun C."/>
        </authorList>
    </citation>
    <scope>NUCLEOTIDE SEQUENCE [LARGE SCALE GENOMIC DNA]</scope>
    <source>
        <strain evidence="1">LQN</strain>
        <tissue evidence="1">Leaf</tissue>
    </source>
</reference>
<keyword evidence="2" id="KW-1185">Reference proteome</keyword>
<proteinExistence type="predicted"/>
<sequence length="163" mass="18814">MDHQGIIPKPKGLWCCRCTTCRDVFTSSQGLAGHKHKQKSQGTWIRDALHETFFCPSTELPALYRQLGTRKSTSTVLRGQGCFYHSRSRNKFFYGPRRLPGCRRRVLYQLQQSMVLQVSCVVARALIAPLLIQDQNLFSNRPNQLVENTNIDDQEEFDLELRL</sequence>
<dbReference type="AlphaFoldDB" id="A0AAV9MLP8"/>